<organism evidence="2 3">
    <name type="scientific">Morus notabilis</name>
    <dbReference type="NCBI Taxonomy" id="981085"/>
    <lineage>
        <taxon>Eukaryota</taxon>
        <taxon>Viridiplantae</taxon>
        <taxon>Streptophyta</taxon>
        <taxon>Embryophyta</taxon>
        <taxon>Tracheophyta</taxon>
        <taxon>Spermatophyta</taxon>
        <taxon>Magnoliopsida</taxon>
        <taxon>eudicotyledons</taxon>
        <taxon>Gunneridae</taxon>
        <taxon>Pentapetalae</taxon>
        <taxon>rosids</taxon>
        <taxon>fabids</taxon>
        <taxon>Rosales</taxon>
        <taxon>Moraceae</taxon>
        <taxon>Moreae</taxon>
        <taxon>Morus</taxon>
    </lineage>
</organism>
<evidence type="ECO:0000313" key="2">
    <source>
        <dbReference type="EMBL" id="EXB41583.1"/>
    </source>
</evidence>
<dbReference type="CDD" id="cd09917">
    <property type="entry name" value="F-box_SF"/>
    <property type="match status" value="1"/>
</dbReference>
<sequence>MASLPSEIIVEILCQLPVKDLLRYNFILRSDSEAFAAFWRLQRSILNNKYPHIYVPNRICKDHISIKRQKHTIDECRIPTKPPFKKQVTNSSKSTLFVPIVVAGEAATDPEKRECFRHYQPITED</sequence>
<dbReference type="AlphaFoldDB" id="W9QX85"/>
<dbReference type="Proteomes" id="UP000030645">
    <property type="component" value="Unassembled WGS sequence"/>
</dbReference>
<proteinExistence type="predicted"/>
<dbReference type="Pfam" id="PF00646">
    <property type="entry name" value="F-box"/>
    <property type="match status" value="1"/>
</dbReference>
<feature type="domain" description="F-box" evidence="1">
    <location>
        <begin position="1"/>
        <end position="27"/>
    </location>
</feature>
<name>W9QX85_9ROSA</name>
<accession>W9QX85</accession>
<protein>
    <recommendedName>
        <fullName evidence="1">F-box domain-containing protein</fullName>
    </recommendedName>
</protein>
<dbReference type="InterPro" id="IPR001810">
    <property type="entry name" value="F-box_dom"/>
</dbReference>
<reference evidence="3" key="1">
    <citation type="submission" date="2013-01" db="EMBL/GenBank/DDBJ databases">
        <title>Draft Genome Sequence of a Mulberry Tree, Morus notabilis C.K. Schneid.</title>
        <authorList>
            <person name="He N."/>
            <person name="Zhao S."/>
        </authorList>
    </citation>
    <scope>NUCLEOTIDE SEQUENCE</scope>
</reference>
<evidence type="ECO:0000259" key="1">
    <source>
        <dbReference type="PROSITE" id="PS50181"/>
    </source>
</evidence>
<gene>
    <name evidence="2" type="ORF">L484_013660</name>
</gene>
<dbReference type="PROSITE" id="PS50181">
    <property type="entry name" value="FBOX"/>
    <property type="match status" value="1"/>
</dbReference>
<evidence type="ECO:0000313" key="3">
    <source>
        <dbReference type="Proteomes" id="UP000030645"/>
    </source>
</evidence>
<keyword evidence="3" id="KW-1185">Reference proteome</keyword>
<dbReference type="EMBL" id="KE343797">
    <property type="protein sequence ID" value="EXB41583.1"/>
    <property type="molecule type" value="Genomic_DNA"/>
</dbReference>